<organism evidence="1 2">
    <name type="scientific">Clohesyomyces aquaticus</name>
    <dbReference type="NCBI Taxonomy" id="1231657"/>
    <lineage>
        <taxon>Eukaryota</taxon>
        <taxon>Fungi</taxon>
        <taxon>Dikarya</taxon>
        <taxon>Ascomycota</taxon>
        <taxon>Pezizomycotina</taxon>
        <taxon>Dothideomycetes</taxon>
        <taxon>Pleosporomycetidae</taxon>
        <taxon>Pleosporales</taxon>
        <taxon>Lindgomycetaceae</taxon>
        <taxon>Clohesyomyces</taxon>
    </lineage>
</organism>
<comment type="caution">
    <text evidence="1">The sequence shown here is derived from an EMBL/GenBank/DDBJ whole genome shotgun (WGS) entry which is preliminary data.</text>
</comment>
<dbReference type="AlphaFoldDB" id="A0A1Y1Z231"/>
<name>A0A1Y1Z231_9PLEO</name>
<dbReference type="Proteomes" id="UP000193144">
    <property type="component" value="Unassembled WGS sequence"/>
</dbReference>
<sequence length="219" mass="23435">SGPLSPSAIPEMSLLPAPLAAGSIPVGQMVAHSGTLNPIALSDRDYDDIGTRWYKDVITLRSATDRFTGSLGATLLVPKSRIVDGEEVGTIEAEEMRVRMLKDPSAALDKVLHSNGGNGTLMWLGLERGDIGFVTAVREVKNASYKRAGLVDAGNGLWEVVREVDARKEGALDGVRRDSGLEVQTGSKWDVVGLVVRKVVHGGEDGVVRLGEEMGVEFW</sequence>
<accession>A0A1Y1Z231</accession>
<keyword evidence="2" id="KW-1185">Reference proteome</keyword>
<evidence type="ECO:0000313" key="2">
    <source>
        <dbReference type="Proteomes" id="UP000193144"/>
    </source>
</evidence>
<reference evidence="1 2" key="1">
    <citation type="submission" date="2016-07" db="EMBL/GenBank/DDBJ databases">
        <title>Pervasive Adenine N6-methylation of Active Genes in Fungi.</title>
        <authorList>
            <consortium name="DOE Joint Genome Institute"/>
            <person name="Mondo S.J."/>
            <person name="Dannebaum R.O."/>
            <person name="Kuo R.C."/>
            <person name="Labutti K."/>
            <person name="Haridas S."/>
            <person name="Kuo A."/>
            <person name="Salamov A."/>
            <person name="Ahrendt S.R."/>
            <person name="Lipzen A."/>
            <person name="Sullivan W."/>
            <person name="Andreopoulos W.B."/>
            <person name="Clum A."/>
            <person name="Lindquist E."/>
            <person name="Daum C."/>
            <person name="Ramamoorthy G.K."/>
            <person name="Gryganskyi A."/>
            <person name="Culley D."/>
            <person name="Magnuson J.K."/>
            <person name="James T.Y."/>
            <person name="O'Malley M.A."/>
            <person name="Stajich J.E."/>
            <person name="Spatafora J.W."/>
            <person name="Visel A."/>
            <person name="Grigoriev I.V."/>
        </authorList>
    </citation>
    <scope>NUCLEOTIDE SEQUENCE [LARGE SCALE GENOMIC DNA]</scope>
    <source>
        <strain evidence="1 2">CBS 115471</strain>
    </source>
</reference>
<feature type="non-terminal residue" evidence="1">
    <location>
        <position position="219"/>
    </location>
</feature>
<protein>
    <submittedName>
        <fullName evidence="1">Uncharacterized protein</fullName>
    </submittedName>
</protein>
<feature type="non-terminal residue" evidence="1">
    <location>
        <position position="1"/>
    </location>
</feature>
<evidence type="ECO:0000313" key="1">
    <source>
        <dbReference type="EMBL" id="ORY04360.1"/>
    </source>
</evidence>
<dbReference type="EMBL" id="MCFA01000136">
    <property type="protein sequence ID" value="ORY04360.1"/>
    <property type="molecule type" value="Genomic_DNA"/>
</dbReference>
<dbReference type="OrthoDB" id="3920403at2759"/>
<proteinExistence type="predicted"/>
<gene>
    <name evidence="1" type="ORF">BCR34DRAFT_462582</name>
</gene>